<protein>
    <submittedName>
        <fullName evidence="1">Uncharacterized protein</fullName>
    </submittedName>
</protein>
<name>A0A455W532_MARNT</name>
<evidence type="ECO:0000313" key="1">
    <source>
        <dbReference type="EMBL" id="BBJ04399.1"/>
    </source>
</evidence>
<proteinExistence type="predicted"/>
<dbReference type="EMBL" id="AP019537">
    <property type="protein sequence ID" value="BBJ04399.1"/>
    <property type="molecule type" value="Genomic_DNA"/>
</dbReference>
<organism evidence="1">
    <name type="scientific">Marinobacter nauticus</name>
    <name type="common">Marinobacter hydrocarbonoclasticus</name>
    <name type="synonym">Marinobacter aquaeolei</name>
    <dbReference type="NCBI Taxonomy" id="2743"/>
    <lineage>
        <taxon>Bacteria</taxon>
        <taxon>Pseudomonadati</taxon>
        <taxon>Pseudomonadota</taxon>
        <taxon>Gammaproteobacteria</taxon>
        <taxon>Pseudomonadales</taxon>
        <taxon>Marinobacteraceae</taxon>
        <taxon>Marinobacter</taxon>
    </lineage>
</organism>
<reference evidence="1" key="1">
    <citation type="submission" date="2019-03" db="EMBL/GenBank/DDBJ databases">
        <title>Whole genome analysis of nitrate-reducing bacteria Marinobacter hydrocarbonoclasticus YB03.</title>
        <authorList>
            <person name="Azam A.H."/>
            <person name="Yuk S.R."/>
            <person name="Kamarisima K."/>
            <person name="Miyanaga K."/>
            <person name="Tanji Y."/>
        </authorList>
    </citation>
    <scope>NUCLEOTIDE SEQUENCE</scope>
    <source>
        <strain evidence="1">YB03</strain>
    </source>
</reference>
<dbReference type="AlphaFoldDB" id="A0A455W532"/>
<gene>
    <name evidence="1" type="ORF">YBY_22480</name>
</gene>
<sequence>MLRPIIRLFFVNDVLVQRLHAEPTVCIFTPRPFILEATILGWRVVGYEKIEDRSNYRHDSHAANGNLECKMLVASPNLGQKEKRNDSGADRYD</sequence>
<accession>A0A455W532</accession>